<accession>A0A059B311</accession>
<dbReference type="Gene3D" id="2.60.120.330">
    <property type="entry name" value="B-lactam Antibiotic, Isopenicillin N Synthase, Chain"/>
    <property type="match status" value="1"/>
</dbReference>
<evidence type="ECO:0000256" key="3">
    <source>
        <dbReference type="ARBA" id="ARBA00023002"/>
    </source>
</evidence>
<comment type="similarity">
    <text evidence="1">Belongs to the iron/ascorbate-dependent oxidoreductase family.</text>
</comment>
<dbReference type="PANTHER" id="PTHR10209:SF791">
    <property type="entry name" value="1-AMINOCYCLOPROPANE-1-CARBOXYLATE OXIDASE HOMOLOG 1"/>
    <property type="match status" value="1"/>
</dbReference>
<organism evidence="6">
    <name type="scientific">Eucalyptus grandis</name>
    <name type="common">Flooded gum</name>
    <dbReference type="NCBI Taxonomy" id="71139"/>
    <lineage>
        <taxon>Eukaryota</taxon>
        <taxon>Viridiplantae</taxon>
        <taxon>Streptophyta</taxon>
        <taxon>Embryophyta</taxon>
        <taxon>Tracheophyta</taxon>
        <taxon>Spermatophyta</taxon>
        <taxon>Magnoliopsida</taxon>
        <taxon>eudicotyledons</taxon>
        <taxon>Gunneridae</taxon>
        <taxon>Pentapetalae</taxon>
        <taxon>rosids</taxon>
        <taxon>malvids</taxon>
        <taxon>Myrtales</taxon>
        <taxon>Myrtaceae</taxon>
        <taxon>Myrtoideae</taxon>
        <taxon>Eucalypteae</taxon>
        <taxon>Eucalyptus</taxon>
    </lineage>
</organism>
<dbReference type="AlphaFoldDB" id="A0A059B311"/>
<keyword evidence="2" id="KW-0479">Metal-binding</keyword>
<keyword evidence="3" id="KW-0560">Oxidoreductase</keyword>
<dbReference type="SUPFAM" id="SSF51197">
    <property type="entry name" value="Clavaminate synthase-like"/>
    <property type="match status" value="1"/>
</dbReference>
<dbReference type="EMBL" id="KK198760">
    <property type="protein sequence ID" value="KCW60404.1"/>
    <property type="molecule type" value="Genomic_DNA"/>
</dbReference>
<dbReference type="STRING" id="71139.A0A059B311"/>
<dbReference type="InterPro" id="IPR027443">
    <property type="entry name" value="IPNS-like_sf"/>
</dbReference>
<dbReference type="GO" id="GO:0046872">
    <property type="term" value="F:metal ion binding"/>
    <property type="evidence" value="ECO:0007669"/>
    <property type="project" value="UniProtKB-KW"/>
</dbReference>
<sequence length="171" mass="18934">MAPNAPEAEDLPAVCCDIMLEFSEQVTNLGITSSEVLLEALGLKPNHLKDMECTDGLILLSQYYPKCPQPELTLGASKHIDSDFFTVLLQDHVGAYSRALSTELWQNMGPRVSAVCFFYTVTPPLPKLYGPNKELISVGDPAKYRETTVMEYISHFSTRSDGTSAPQQFKL</sequence>
<feature type="domain" description="Isopenicillin N synthase-like Fe(2+) 2OG dioxygenase" evidence="5">
    <location>
        <begin position="58"/>
        <end position="112"/>
    </location>
</feature>
<evidence type="ECO:0000313" key="6">
    <source>
        <dbReference type="EMBL" id="KCW60404.1"/>
    </source>
</evidence>
<keyword evidence="4" id="KW-0408">Iron</keyword>
<dbReference type="GO" id="GO:0016491">
    <property type="term" value="F:oxidoreductase activity"/>
    <property type="evidence" value="ECO:0007669"/>
    <property type="project" value="UniProtKB-KW"/>
</dbReference>
<dbReference type="InterPro" id="IPR044861">
    <property type="entry name" value="IPNS-like_FE2OG_OXY"/>
</dbReference>
<evidence type="ECO:0000259" key="5">
    <source>
        <dbReference type="Pfam" id="PF03171"/>
    </source>
</evidence>
<name>A0A059B311_EUCGR</name>
<dbReference type="Gramene" id="KCW60404">
    <property type="protein sequence ID" value="KCW60404"/>
    <property type="gene ID" value="EUGRSUZ_H03122"/>
</dbReference>
<dbReference type="PANTHER" id="PTHR10209">
    <property type="entry name" value="OXIDOREDUCTASE, 2OG-FE II OXYGENASE FAMILY PROTEIN"/>
    <property type="match status" value="1"/>
</dbReference>
<dbReference type="InParanoid" id="A0A059B311"/>
<gene>
    <name evidence="6" type="ORF">EUGRSUZ_H03122</name>
</gene>
<dbReference type="Pfam" id="PF03171">
    <property type="entry name" value="2OG-FeII_Oxy"/>
    <property type="match status" value="1"/>
</dbReference>
<evidence type="ECO:0000256" key="2">
    <source>
        <dbReference type="ARBA" id="ARBA00022723"/>
    </source>
</evidence>
<proteinExistence type="inferred from homology"/>
<evidence type="ECO:0000256" key="4">
    <source>
        <dbReference type="ARBA" id="ARBA00023004"/>
    </source>
</evidence>
<reference evidence="6" key="1">
    <citation type="submission" date="2013-07" db="EMBL/GenBank/DDBJ databases">
        <title>The genome of Eucalyptus grandis.</title>
        <authorList>
            <person name="Schmutz J."/>
            <person name="Hayes R."/>
            <person name="Myburg A."/>
            <person name="Tuskan G."/>
            <person name="Grattapaglia D."/>
            <person name="Rokhsar D.S."/>
        </authorList>
    </citation>
    <scope>NUCLEOTIDE SEQUENCE</scope>
    <source>
        <tissue evidence="6">Leaf extractions</tissue>
    </source>
</reference>
<evidence type="ECO:0000256" key="1">
    <source>
        <dbReference type="ARBA" id="ARBA00008056"/>
    </source>
</evidence>
<protein>
    <recommendedName>
        <fullName evidence="5">Isopenicillin N synthase-like Fe(2+) 2OG dioxygenase domain-containing protein</fullName>
    </recommendedName>
</protein>